<evidence type="ECO:0000313" key="3">
    <source>
        <dbReference type="Proteomes" id="UP000218102"/>
    </source>
</evidence>
<dbReference type="PANTHER" id="PTHR11803">
    <property type="entry name" value="2-IMINOBUTANOATE/2-IMINOPROPANOATE DEAMINASE RIDA"/>
    <property type="match status" value="1"/>
</dbReference>
<evidence type="ECO:0000256" key="1">
    <source>
        <dbReference type="ARBA" id="ARBA00010552"/>
    </source>
</evidence>
<dbReference type="FunFam" id="3.30.1330.40:FF:000001">
    <property type="entry name" value="L-PSP family endoribonuclease"/>
    <property type="match status" value="1"/>
</dbReference>
<name>A0A2A3M544_PSEDL</name>
<dbReference type="InterPro" id="IPR035959">
    <property type="entry name" value="RutC-like_sf"/>
</dbReference>
<evidence type="ECO:0000313" key="2">
    <source>
        <dbReference type="EMBL" id="PBJ94901.1"/>
    </source>
</evidence>
<comment type="caution">
    <text evidence="2">The sequence shown here is derived from an EMBL/GenBank/DDBJ whole genome shotgun (WGS) entry which is preliminary data.</text>
</comment>
<accession>A0A2A3M544</accession>
<dbReference type="GO" id="GO:0019239">
    <property type="term" value="F:deaminase activity"/>
    <property type="evidence" value="ECO:0007669"/>
    <property type="project" value="TreeGrafter"/>
</dbReference>
<dbReference type="PANTHER" id="PTHR11803:SF39">
    <property type="entry name" value="2-IMINOBUTANOATE_2-IMINOPROPANOATE DEAMINASE"/>
    <property type="match status" value="1"/>
</dbReference>
<dbReference type="SUPFAM" id="SSF55298">
    <property type="entry name" value="YjgF-like"/>
    <property type="match status" value="1"/>
</dbReference>
<dbReference type="EMBL" id="NTME01000011">
    <property type="protein sequence ID" value="PBJ94901.1"/>
    <property type="molecule type" value="Genomic_DNA"/>
</dbReference>
<dbReference type="InterPro" id="IPR006056">
    <property type="entry name" value="RidA"/>
</dbReference>
<organism evidence="2 3">
    <name type="scientific">Pseudomonas plecoglossicida</name>
    <dbReference type="NCBI Taxonomy" id="70775"/>
    <lineage>
        <taxon>Bacteria</taxon>
        <taxon>Pseudomonadati</taxon>
        <taxon>Pseudomonadota</taxon>
        <taxon>Gammaproteobacteria</taxon>
        <taxon>Pseudomonadales</taxon>
        <taxon>Pseudomonadaceae</taxon>
        <taxon>Pseudomonas</taxon>
    </lineage>
</organism>
<proteinExistence type="inferred from homology"/>
<reference evidence="2 3" key="1">
    <citation type="submission" date="2017-09" db="EMBL/GenBank/DDBJ databases">
        <authorList>
            <person name="Ehlers B."/>
            <person name="Leendertz F.H."/>
        </authorList>
    </citation>
    <scope>NUCLEOTIDE SEQUENCE [LARGE SCALE GENOMIC DNA]</scope>
    <source>
        <strain evidence="2 3">DJ-1</strain>
    </source>
</reference>
<comment type="similarity">
    <text evidence="1">Belongs to the RutC family.</text>
</comment>
<dbReference type="PROSITE" id="PS01094">
    <property type="entry name" value="UPF0076"/>
    <property type="match status" value="1"/>
</dbReference>
<dbReference type="Proteomes" id="UP000218102">
    <property type="component" value="Unassembled WGS sequence"/>
</dbReference>
<gene>
    <name evidence="2" type="ORF">CMV24_13165</name>
</gene>
<dbReference type="InterPro" id="IPR006175">
    <property type="entry name" value="YjgF/YER057c/UK114"/>
</dbReference>
<dbReference type="InterPro" id="IPR019897">
    <property type="entry name" value="RidA_CS"/>
</dbReference>
<dbReference type="GO" id="GO:0005829">
    <property type="term" value="C:cytosol"/>
    <property type="evidence" value="ECO:0007669"/>
    <property type="project" value="TreeGrafter"/>
</dbReference>
<sequence length="131" mass="13862">MFFRGSLKHLVSENAPGAVGAYSHAVKAGDMLYLSGQLPLDASTMQLVSGIEAQIRQAFKNAETLILESGAEMKDVVKVNVFLTDLSCFALANSVMAEFFAAPYPARAAIGVAALPLGAEVEIEMIALVRS</sequence>
<dbReference type="AlphaFoldDB" id="A0A2A3M544"/>
<dbReference type="CDD" id="cd00448">
    <property type="entry name" value="YjgF_YER057c_UK114_family"/>
    <property type="match status" value="1"/>
</dbReference>
<protein>
    <submittedName>
        <fullName evidence="2">Reactive intermediate/imine deaminase</fullName>
    </submittedName>
</protein>
<dbReference type="Gene3D" id="3.30.1330.40">
    <property type="entry name" value="RutC-like"/>
    <property type="match status" value="1"/>
</dbReference>
<dbReference type="NCBIfam" id="TIGR00004">
    <property type="entry name" value="Rid family detoxifying hydrolase"/>
    <property type="match status" value="1"/>
</dbReference>
<dbReference type="Pfam" id="PF01042">
    <property type="entry name" value="Ribonuc_L-PSP"/>
    <property type="match status" value="1"/>
</dbReference>